<dbReference type="OrthoDB" id="9921771at2"/>
<dbReference type="KEGG" id="pnd:Pla175_02190"/>
<keyword evidence="1" id="KW-1133">Transmembrane helix</keyword>
<feature type="transmembrane region" description="Helical" evidence="1">
    <location>
        <begin position="12"/>
        <end position="34"/>
    </location>
</feature>
<dbReference type="AlphaFoldDB" id="A0A518D5W5"/>
<proteinExistence type="predicted"/>
<keyword evidence="3" id="KW-1185">Reference proteome</keyword>
<protein>
    <submittedName>
        <fullName evidence="2">Uncharacterized protein</fullName>
    </submittedName>
</protein>
<reference evidence="2 3" key="1">
    <citation type="submission" date="2019-02" db="EMBL/GenBank/DDBJ databases">
        <title>Deep-cultivation of Planctomycetes and their phenomic and genomic characterization uncovers novel biology.</title>
        <authorList>
            <person name="Wiegand S."/>
            <person name="Jogler M."/>
            <person name="Boedeker C."/>
            <person name="Pinto D."/>
            <person name="Vollmers J."/>
            <person name="Rivas-Marin E."/>
            <person name="Kohn T."/>
            <person name="Peeters S.H."/>
            <person name="Heuer A."/>
            <person name="Rast P."/>
            <person name="Oberbeckmann S."/>
            <person name="Bunk B."/>
            <person name="Jeske O."/>
            <person name="Meyerdierks A."/>
            <person name="Storesund J.E."/>
            <person name="Kallscheuer N."/>
            <person name="Luecker S."/>
            <person name="Lage O.M."/>
            <person name="Pohl T."/>
            <person name="Merkel B.J."/>
            <person name="Hornburger P."/>
            <person name="Mueller R.-W."/>
            <person name="Bruemmer F."/>
            <person name="Labrenz M."/>
            <person name="Spormann A.M."/>
            <person name="Op den Camp H."/>
            <person name="Overmann J."/>
            <person name="Amann R."/>
            <person name="Jetten M.S.M."/>
            <person name="Mascher T."/>
            <person name="Medema M.H."/>
            <person name="Devos D.P."/>
            <person name="Kaster A.-K."/>
            <person name="Ovreas L."/>
            <person name="Rohde M."/>
            <person name="Galperin M.Y."/>
            <person name="Jogler C."/>
        </authorList>
    </citation>
    <scope>NUCLEOTIDE SEQUENCE [LARGE SCALE GENOMIC DNA]</scope>
    <source>
        <strain evidence="2 3">Pla175</strain>
    </source>
</reference>
<keyword evidence="1" id="KW-0812">Transmembrane</keyword>
<dbReference type="Proteomes" id="UP000317429">
    <property type="component" value="Chromosome"/>
</dbReference>
<evidence type="ECO:0000313" key="3">
    <source>
        <dbReference type="Proteomes" id="UP000317429"/>
    </source>
</evidence>
<keyword evidence="1" id="KW-0472">Membrane</keyword>
<dbReference type="PROSITE" id="PS51257">
    <property type="entry name" value="PROKAR_LIPOPROTEIN"/>
    <property type="match status" value="1"/>
</dbReference>
<evidence type="ECO:0000313" key="2">
    <source>
        <dbReference type="EMBL" id="QDU86866.1"/>
    </source>
</evidence>
<accession>A0A518D5W5</accession>
<feature type="transmembrane region" description="Helical" evidence="1">
    <location>
        <begin position="91"/>
        <end position="109"/>
    </location>
</feature>
<dbReference type="EMBL" id="CP036291">
    <property type="protein sequence ID" value="QDU86866.1"/>
    <property type="molecule type" value="Genomic_DNA"/>
</dbReference>
<sequence length="110" mass="12026">MHEDRGNGPSTFVPRPVLVLGIALWLLLTVAGCWREFAENDYPAAVLLFGIGITALAMACVSAWCVMLAALLLTWSLPSRRGRFRAELSEWTLSFLFITAVGVALLFLGD</sequence>
<organism evidence="2 3">
    <name type="scientific">Pirellulimonas nuda</name>
    <dbReference type="NCBI Taxonomy" id="2528009"/>
    <lineage>
        <taxon>Bacteria</taxon>
        <taxon>Pseudomonadati</taxon>
        <taxon>Planctomycetota</taxon>
        <taxon>Planctomycetia</taxon>
        <taxon>Pirellulales</taxon>
        <taxon>Lacipirellulaceae</taxon>
        <taxon>Pirellulimonas</taxon>
    </lineage>
</organism>
<gene>
    <name evidence="2" type="ORF">Pla175_02190</name>
</gene>
<evidence type="ECO:0000256" key="1">
    <source>
        <dbReference type="SAM" id="Phobius"/>
    </source>
</evidence>
<dbReference type="RefSeq" id="WP_145280478.1">
    <property type="nucleotide sequence ID" value="NZ_CP036291.1"/>
</dbReference>
<name>A0A518D5W5_9BACT</name>
<feature type="transmembrane region" description="Helical" evidence="1">
    <location>
        <begin position="46"/>
        <end position="71"/>
    </location>
</feature>